<dbReference type="RefSeq" id="WP_264790813.1">
    <property type="nucleotide sequence ID" value="NZ_AP026867.1"/>
</dbReference>
<keyword evidence="5 9" id="KW-0676">Redox-active center</keyword>
<feature type="site" description="Deprotonates C-terminal active site Cys" evidence="8">
    <location>
        <position position="24"/>
    </location>
</feature>
<dbReference type="PROSITE" id="PS51352">
    <property type="entry name" value="THIOREDOXIN_2"/>
    <property type="match status" value="1"/>
</dbReference>
<comment type="similarity">
    <text evidence="1 7">Belongs to the thioredoxin family.</text>
</comment>
<dbReference type="InterPro" id="IPR017937">
    <property type="entry name" value="Thioredoxin_CS"/>
</dbReference>
<feature type="site" description="Contributes to redox potential value" evidence="8">
    <location>
        <position position="32"/>
    </location>
</feature>
<dbReference type="CDD" id="cd02947">
    <property type="entry name" value="TRX_family"/>
    <property type="match status" value="1"/>
</dbReference>
<dbReference type="InterPro" id="IPR036249">
    <property type="entry name" value="Thioredoxin-like_sf"/>
</dbReference>
<evidence type="ECO:0000259" key="10">
    <source>
        <dbReference type="PROSITE" id="PS51352"/>
    </source>
</evidence>
<dbReference type="GO" id="GO:0045454">
    <property type="term" value="P:cell redox homeostasis"/>
    <property type="evidence" value="ECO:0007669"/>
    <property type="project" value="TreeGrafter"/>
</dbReference>
<name>A0A915Y9U3_9BACT</name>
<evidence type="ECO:0000256" key="2">
    <source>
        <dbReference type="ARBA" id="ARBA00022448"/>
    </source>
</evidence>
<feature type="domain" description="Thioredoxin" evidence="10">
    <location>
        <begin position="1"/>
        <end position="106"/>
    </location>
</feature>
<dbReference type="PANTHER" id="PTHR45663:SF11">
    <property type="entry name" value="GEO12009P1"/>
    <property type="match status" value="1"/>
</dbReference>
<dbReference type="Proteomes" id="UP001060919">
    <property type="component" value="Chromosome"/>
</dbReference>
<evidence type="ECO:0000256" key="6">
    <source>
        <dbReference type="NCBIfam" id="TIGR01068"/>
    </source>
</evidence>
<feature type="active site" description="Nucleophile" evidence="8">
    <location>
        <position position="33"/>
    </location>
</feature>
<dbReference type="GO" id="GO:0005829">
    <property type="term" value="C:cytosol"/>
    <property type="evidence" value="ECO:0007669"/>
    <property type="project" value="TreeGrafter"/>
</dbReference>
<evidence type="ECO:0000256" key="9">
    <source>
        <dbReference type="PIRSR" id="PIRSR000077-4"/>
    </source>
</evidence>
<keyword evidence="2" id="KW-0813">Transport</keyword>
<dbReference type="PROSITE" id="PS00194">
    <property type="entry name" value="THIOREDOXIN_1"/>
    <property type="match status" value="1"/>
</dbReference>
<dbReference type="GO" id="GO:0015035">
    <property type="term" value="F:protein-disulfide reductase activity"/>
    <property type="evidence" value="ECO:0007669"/>
    <property type="project" value="UniProtKB-UniRule"/>
</dbReference>
<evidence type="ECO:0000256" key="4">
    <source>
        <dbReference type="ARBA" id="ARBA00023157"/>
    </source>
</evidence>
<keyword evidence="3" id="KW-0249">Electron transport</keyword>
<reference evidence="11" key="1">
    <citation type="submission" date="2022-09" db="EMBL/GenBank/DDBJ databases">
        <title>Aureispira anguillicida sp. nov., isolated from Leptocephalus of Japanese eel Anguilla japonica.</title>
        <authorList>
            <person name="Yuasa K."/>
            <person name="Mekata T."/>
            <person name="Ikunari K."/>
        </authorList>
    </citation>
    <scope>NUCLEOTIDE SEQUENCE</scope>
    <source>
        <strain evidence="11">EL160426</strain>
    </source>
</reference>
<dbReference type="AlphaFoldDB" id="A0A915Y9U3"/>
<keyword evidence="12" id="KW-1185">Reference proteome</keyword>
<evidence type="ECO:0000313" key="11">
    <source>
        <dbReference type="EMBL" id="BDS09419.1"/>
    </source>
</evidence>
<protein>
    <recommendedName>
        <fullName evidence="6 7">Thioredoxin</fullName>
    </recommendedName>
</protein>
<dbReference type="InterPro" id="IPR013766">
    <property type="entry name" value="Thioredoxin_domain"/>
</dbReference>
<dbReference type="InterPro" id="IPR005746">
    <property type="entry name" value="Thioredoxin"/>
</dbReference>
<feature type="active site" description="Nucleophile" evidence="8">
    <location>
        <position position="30"/>
    </location>
</feature>
<dbReference type="PRINTS" id="PR00421">
    <property type="entry name" value="THIOREDOXIN"/>
</dbReference>
<proteinExistence type="inferred from homology"/>
<evidence type="ECO:0000256" key="1">
    <source>
        <dbReference type="ARBA" id="ARBA00008987"/>
    </source>
</evidence>
<evidence type="ECO:0000256" key="5">
    <source>
        <dbReference type="ARBA" id="ARBA00023284"/>
    </source>
</evidence>
<dbReference type="SUPFAM" id="SSF52833">
    <property type="entry name" value="Thioredoxin-like"/>
    <property type="match status" value="1"/>
</dbReference>
<dbReference type="Gene3D" id="3.40.30.10">
    <property type="entry name" value="Glutaredoxin"/>
    <property type="match status" value="1"/>
</dbReference>
<evidence type="ECO:0000256" key="3">
    <source>
        <dbReference type="ARBA" id="ARBA00022982"/>
    </source>
</evidence>
<gene>
    <name evidence="11" type="ORF">AsAng_0001170</name>
</gene>
<dbReference type="FunFam" id="3.40.30.10:FF:000001">
    <property type="entry name" value="Thioredoxin"/>
    <property type="match status" value="1"/>
</dbReference>
<dbReference type="NCBIfam" id="TIGR01068">
    <property type="entry name" value="thioredoxin"/>
    <property type="match status" value="1"/>
</dbReference>
<sequence>MALEFTDNNFEEKVLNSGQVTVVDFWAQWCGPCRAIAPIIEELADEYAGTALVGKVDVDANQELAMQYSIRSIPTILILKDGAVVEKHVGAITKPALQSKIDKHLA</sequence>
<evidence type="ECO:0000256" key="8">
    <source>
        <dbReference type="PIRSR" id="PIRSR000077-1"/>
    </source>
</evidence>
<organism evidence="11 12">
    <name type="scientific">Aureispira anguillae</name>
    <dbReference type="NCBI Taxonomy" id="2864201"/>
    <lineage>
        <taxon>Bacteria</taxon>
        <taxon>Pseudomonadati</taxon>
        <taxon>Bacteroidota</taxon>
        <taxon>Saprospiria</taxon>
        <taxon>Saprospirales</taxon>
        <taxon>Saprospiraceae</taxon>
        <taxon>Aureispira</taxon>
    </lineage>
</organism>
<feature type="disulfide bond" description="Redox-active" evidence="9">
    <location>
        <begin position="30"/>
        <end position="33"/>
    </location>
</feature>
<dbReference type="EMBL" id="AP026867">
    <property type="protein sequence ID" value="BDS09419.1"/>
    <property type="molecule type" value="Genomic_DNA"/>
</dbReference>
<accession>A0A915Y9U3</accession>
<dbReference type="Pfam" id="PF00085">
    <property type="entry name" value="Thioredoxin"/>
    <property type="match status" value="1"/>
</dbReference>
<feature type="site" description="Contributes to redox potential value" evidence="8">
    <location>
        <position position="31"/>
    </location>
</feature>
<dbReference type="PANTHER" id="PTHR45663">
    <property type="entry name" value="GEO12009P1"/>
    <property type="match status" value="1"/>
</dbReference>
<dbReference type="PIRSF" id="PIRSF000077">
    <property type="entry name" value="Thioredoxin"/>
    <property type="match status" value="1"/>
</dbReference>
<dbReference type="KEGG" id="aup:AsAng_0001170"/>
<evidence type="ECO:0000313" key="12">
    <source>
        <dbReference type="Proteomes" id="UP001060919"/>
    </source>
</evidence>
<keyword evidence="4 9" id="KW-1015">Disulfide bond</keyword>
<evidence type="ECO:0000256" key="7">
    <source>
        <dbReference type="PIRNR" id="PIRNR000077"/>
    </source>
</evidence>